<dbReference type="GO" id="GO:0004519">
    <property type="term" value="F:endonuclease activity"/>
    <property type="evidence" value="ECO:0007669"/>
    <property type="project" value="UniProtKB-KW"/>
</dbReference>
<proteinExistence type="inferred from homology"/>
<keyword evidence="6" id="KW-0378">Hydrolase</keyword>
<dbReference type="CDD" id="cd08971">
    <property type="entry name" value="AcNei2_N"/>
    <property type="match status" value="1"/>
</dbReference>
<dbReference type="InterPro" id="IPR015887">
    <property type="entry name" value="DNA_glyclase_Znf_dom_DNA_BS"/>
</dbReference>
<sequence length="303" mass="33997">MVRDGRGRVIDRSAGRGSIDRWMRNRRVTVAPVPEGDTVHLTAKRLRAALSGQALVRGELRHPQLVQHDLAGRTVLDVASVGKHLFTRFDDGRSLHSHLRLDGSWHLYRPGMHWQRPAHQARAVLETAERTAVGFNLHDMELLPTAEEDRLVGHLGPDLLDPDWGDEQAAEALRRFTARGASELGLVLLEQRVIAGLGNLYKTEVCFLLGLSPWTLVRDVPDPAAAIELSRELLLRNADRPQQSTTGELARGRQTWVFERGGQRCRRCGTRIRTAHQGEGVHARTAYWCPTCQPGPSPSRMWR</sequence>
<dbReference type="InterPro" id="IPR035937">
    <property type="entry name" value="FPG_N"/>
</dbReference>
<evidence type="ECO:0000256" key="11">
    <source>
        <dbReference type="ARBA" id="ARBA00023268"/>
    </source>
</evidence>
<dbReference type="PANTHER" id="PTHR42697">
    <property type="entry name" value="ENDONUCLEASE 8"/>
    <property type="match status" value="1"/>
</dbReference>
<reference evidence="17 18" key="1">
    <citation type="journal article" date="2019" name="Int. J. Syst. Evol. Microbiol.">
        <title>The Global Catalogue of Microorganisms (GCM) 10K type strain sequencing project: providing services to taxonomists for standard genome sequencing and annotation.</title>
        <authorList>
            <consortium name="The Broad Institute Genomics Platform"/>
            <consortium name="The Broad Institute Genome Sequencing Center for Infectious Disease"/>
            <person name="Wu L."/>
            <person name="Ma J."/>
        </authorList>
    </citation>
    <scope>NUCLEOTIDE SEQUENCE [LARGE SCALE GENOMIC DNA]</scope>
    <source>
        <strain evidence="17 18">JCM 11117</strain>
    </source>
</reference>
<dbReference type="InterPro" id="IPR000214">
    <property type="entry name" value="Znf_DNA_glyclase/AP_lyase"/>
</dbReference>
<dbReference type="PROSITE" id="PS51066">
    <property type="entry name" value="ZF_FPG_2"/>
    <property type="match status" value="1"/>
</dbReference>
<dbReference type="Pfam" id="PF01149">
    <property type="entry name" value="Fapy_DNA_glyco"/>
    <property type="match status" value="1"/>
</dbReference>
<evidence type="ECO:0000259" key="16">
    <source>
        <dbReference type="PROSITE" id="PS51068"/>
    </source>
</evidence>
<keyword evidence="4" id="KW-0227">DNA damage</keyword>
<evidence type="ECO:0000256" key="2">
    <source>
        <dbReference type="ARBA" id="ARBA00012720"/>
    </source>
</evidence>
<dbReference type="Proteomes" id="UP001499967">
    <property type="component" value="Unassembled WGS sequence"/>
</dbReference>
<dbReference type="SUPFAM" id="SSF81624">
    <property type="entry name" value="N-terminal domain of MutM-like DNA repair proteins"/>
    <property type="match status" value="1"/>
</dbReference>
<evidence type="ECO:0000256" key="7">
    <source>
        <dbReference type="ARBA" id="ARBA00022833"/>
    </source>
</evidence>
<evidence type="ECO:0000256" key="8">
    <source>
        <dbReference type="ARBA" id="ARBA00023125"/>
    </source>
</evidence>
<evidence type="ECO:0000256" key="4">
    <source>
        <dbReference type="ARBA" id="ARBA00022763"/>
    </source>
</evidence>
<evidence type="ECO:0000256" key="6">
    <source>
        <dbReference type="ARBA" id="ARBA00022801"/>
    </source>
</evidence>
<evidence type="ECO:0000256" key="12">
    <source>
        <dbReference type="ARBA" id="ARBA00023295"/>
    </source>
</evidence>
<keyword evidence="5 14" id="KW-0863">Zinc-finger</keyword>
<comment type="caution">
    <text evidence="17">The sequence shown here is derived from an EMBL/GenBank/DDBJ whole genome shotgun (WGS) entry which is preliminary data.</text>
</comment>
<dbReference type="PANTHER" id="PTHR42697:SF1">
    <property type="entry name" value="ENDONUCLEASE 8"/>
    <property type="match status" value="1"/>
</dbReference>
<keyword evidence="9" id="KW-0234">DNA repair</keyword>
<dbReference type="SMART" id="SM01232">
    <property type="entry name" value="H2TH"/>
    <property type="match status" value="1"/>
</dbReference>
<name>A0ABN1QI41_9PSEU</name>
<evidence type="ECO:0000256" key="10">
    <source>
        <dbReference type="ARBA" id="ARBA00023239"/>
    </source>
</evidence>
<evidence type="ECO:0000256" key="5">
    <source>
        <dbReference type="ARBA" id="ARBA00022771"/>
    </source>
</evidence>
<keyword evidence="12" id="KW-0326">Glycosidase</keyword>
<keyword evidence="3" id="KW-0479">Metal-binding</keyword>
<dbReference type="Gene3D" id="1.10.8.50">
    <property type="match status" value="1"/>
</dbReference>
<feature type="domain" description="Formamidopyrimidine-DNA glycosylase catalytic" evidence="16">
    <location>
        <begin position="34"/>
        <end position="134"/>
    </location>
</feature>
<evidence type="ECO:0000256" key="9">
    <source>
        <dbReference type="ARBA" id="ARBA00023204"/>
    </source>
</evidence>
<dbReference type="SUPFAM" id="SSF57716">
    <property type="entry name" value="Glucocorticoid receptor-like (DNA-binding domain)"/>
    <property type="match status" value="1"/>
</dbReference>
<dbReference type="EMBL" id="BAAAHP010000110">
    <property type="protein sequence ID" value="GAA0943007.1"/>
    <property type="molecule type" value="Genomic_DNA"/>
</dbReference>
<gene>
    <name evidence="17" type="ORF">GCM10009559_39610</name>
</gene>
<keyword evidence="8" id="KW-0238">DNA-binding</keyword>
<feature type="domain" description="FPG-type" evidence="15">
    <location>
        <begin position="256"/>
        <end position="294"/>
    </location>
</feature>
<keyword evidence="10" id="KW-0456">Lyase</keyword>
<dbReference type="InterPro" id="IPR015886">
    <property type="entry name" value="H2TH_FPG"/>
</dbReference>
<evidence type="ECO:0000313" key="17">
    <source>
        <dbReference type="EMBL" id="GAA0943007.1"/>
    </source>
</evidence>
<evidence type="ECO:0000256" key="13">
    <source>
        <dbReference type="ARBA" id="ARBA00044632"/>
    </source>
</evidence>
<dbReference type="Gene3D" id="3.20.190.10">
    <property type="entry name" value="MutM-like, N-terminal"/>
    <property type="match status" value="1"/>
</dbReference>
<dbReference type="PROSITE" id="PS01242">
    <property type="entry name" value="ZF_FPG_1"/>
    <property type="match status" value="1"/>
</dbReference>
<keyword evidence="17" id="KW-0540">Nuclease</keyword>
<accession>A0ABN1QI41</accession>
<evidence type="ECO:0000259" key="15">
    <source>
        <dbReference type="PROSITE" id="PS51066"/>
    </source>
</evidence>
<dbReference type="PROSITE" id="PS51068">
    <property type="entry name" value="FPG_CAT"/>
    <property type="match status" value="1"/>
</dbReference>
<evidence type="ECO:0000256" key="1">
    <source>
        <dbReference type="ARBA" id="ARBA00009409"/>
    </source>
</evidence>
<evidence type="ECO:0000256" key="3">
    <source>
        <dbReference type="ARBA" id="ARBA00022723"/>
    </source>
</evidence>
<dbReference type="SUPFAM" id="SSF46946">
    <property type="entry name" value="S13-like H2TH domain"/>
    <property type="match status" value="1"/>
</dbReference>
<dbReference type="EC" id="4.2.99.18" evidence="2"/>
<dbReference type="InterPro" id="IPR044090">
    <property type="entry name" value="Nei2_N"/>
</dbReference>
<evidence type="ECO:0000313" key="18">
    <source>
        <dbReference type="Proteomes" id="UP001499967"/>
    </source>
</evidence>
<dbReference type="InterPro" id="IPR012319">
    <property type="entry name" value="FPG_cat"/>
</dbReference>
<dbReference type="InterPro" id="IPR010979">
    <property type="entry name" value="Ribosomal_uS13-like_H2TH"/>
</dbReference>
<organism evidence="17 18">
    <name type="scientific">Pseudonocardia zijingensis</name>
    <dbReference type="NCBI Taxonomy" id="153376"/>
    <lineage>
        <taxon>Bacteria</taxon>
        <taxon>Bacillati</taxon>
        <taxon>Actinomycetota</taxon>
        <taxon>Actinomycetes</taxon>
        <taxon>Pseudonocardiales</taxon>
        <taxon>Pseudonocardiaceae</taxon>
        <taxon>Pseudonocardia</taxon>
    </lineage>
</organism>
<dbReference type="SMART" id="SM00898">
    <property type="entry name" value="Fapy_DNA_glyco"/>
    <property type="match status" value="1"/>
</dbReference>
<comment type="similarity">
    <text evidence="1">Belongs to the FPG family.</text>
</comment>
<evidence type="ECO:0000256" key="14">
    <source>
        <dbReference type="PROSITE-ProRule" id="PRU00391"/>
    </source>
</evidence>
<comment type="catalytic activity">
    <reaction evidence="13">
        <text>2'-deoxyribonucleotide-(2'-deoxyribose 5'-phosphate)-2'-deoxyribonucleotide-DNA = a 3'-end 2'-deoxyribonucleotide-(2,3-dehydro-2,3-deoxyribose 5'-phosphate)-DNA + a 5'-end 5'-phospho-2'-deoxyribonucleoside-DNA + H(+)</text>
        <dbReference type="Rhea" id="RHEA:66592"/>
        <dbReference type="Rhea" id="RHEA-COMP:13180"/>
        <dbReference type="Rhea" id="RHEA-COMP:16897"/>
        <dbReference type="Rhea" id="RHEA-COMP:17067"/>
        <dbReference type="ChEBI" id="CHEBI:15378"/>
        <dbReference type="ChEBI" id="CHEBI:136412"/>
        <dbReference type="ChEBI" id="CHEBI:157695"/>
        <dbReference type="ChEBI" id="CHEBI:167181"/>
        <dbReference type="EC" id="4.2.99.18"/>
    </reaction>
</comment>
<keyword evidence="17" id="KW-0255">Endonuclease</keyword>
<keyword evidence="7" id="KW-0862">Zinc</keyword>
<keyword evidence="11" id="KW-0511">Multifunctional enzyme</keyword>
<keyword evidence="18" id="KW-1185">Reference proteome</keyword>
<protein>
    <recommendedName>
        <fullName evidence="2">DNA-(apurinic or apyrimidinic site) lyase</fullName>
        <ecNumber evidence="2">4.2.99.18</ecNumber>
    </recommendedName>
</protein>